<dbReference type="InterPro" id="IPR021109">
    <property type="entry name" value="Peptidase_aspartic_dom_sf"/>
</dbReference>
<keyword evidence="10" id="KW-1185">Reference proteome</keyword>
<dbReference type="OrthoDB" id="771136at2759"/>
<feature type="active site" evidence="6">
    <location>
        <position position="272"/>
    </location>
</feature>
<dbReference type="InterPro" id="IPR033876">
    <property type="entry name" value="SAP-like"/>
</dbReference>
<reference evidence="9 10" key="1">
    <citation type="submission" date="2020-05" db="EMBL/GenBank/DDBJ databases">
        <title>Identification and distribution of gene clusters putatively required for synthesis of sphingolipid metabolism inhibitors in phylogenetically diverse species of the filamentous fungus Fusarium.</title>
        <authorList>
            <person name="Kim H.-S."/>
            <person name="Busman M."/>
            <person name="Brown D.W."/>
            <person name="Divon H."/>
            <person name="Uhlig S."/>
            <person name="Proctor R.H."/>
        </authorList>
    </citation>
    <scope>NUCLEOTIDE SEQUENCE [LARGE SCALE GENOMIC DNA]</scope>
    <source>
        <strain evidence="9 10">NRRL 20693</strain>
    </source>
</reference>
<dbReference type="EMBL" id="JAAGWQ010000075">
    <property type="protein sequence ID" value="KAF5670623.1"/>
    <property type="molecule type" value="Genomic_DNA"/>
</dbReference>
<evidence type="ECO:0000256" key="1">
    <source>
        <dbReference type="ARBA" id="ARBA00007447"/>
    </source>
</evidence>
<evidence type="ECO:0000313" key="9">
    <source>
        <dbReference type="EMBL" id="KAF5670623.1"/>
    </source>
</evidence>
<organism evidence="9 10">
    <name type="scientific">Fusarium heterosporum</name>
    <dbReference type="NCBI Taxonomy" id="42747"/>
    <lineage>
        <taxon>Eukaryota</taxon>
        <taxon>Fungi</taxon>
        <taxon>Dikarya</taxon>
        <taxon>Ascomycota</taxon>
        <taxon>Pezizomycotina</taxon>
        <taxon>Sordariomycetes</taxon>
        <taxon>Hypocreomycetidae</taxon>
        <taxon>Hypocreales</taxon>
        <taxon>Nectriaceae</taxon>
        <taxon>Fusarium</taxon>
        <taxon>Fusarium heterosporum species complex</taxon>
    </lineage>
</organism>
<feature type="domain" description="Peptidase A1" evidence="8">
    <location>
        <begin position="53"/>
        <end position="405"/>
    </location>
</feature>
<evidence type="ECO:0000256" key="5">
    <source>
        <dbReference type="ARBA" id="ARBA00022801"/>
    </source>
</evidence>
<dbReference type="AlphaFoldDB" id="A0A8H5WUC5"/>
<dbReference type="PRINTS" id="PR00792">
    <property type="entry name" value="PEPSIN"/>
</dbReference>
<feature type="chain" id="PRO_5034856552" evidence="7">
    <location>
        <begin position="17"/>
        <end position="469"/>
    </location>
</feature>
<proteinExistence type="inferred from homology"/>
<dbReference type="CDD" id="cd05474">
    <property type="entry name" value="SAP_like"/>
    <property type="match status" value="1"/>
</dbReference>
<dbReference type="Proteomes" id="UP000567885">
    <property type="component" value="Unassembled WGS sequence"/>
</dbReference>
<name>A0A8H5WUC5_FUSHE</name>
<keyword evidence="3 7" id="KW-0732">Signal</keyword>
<dbReference type="GO" id="GO:0006508">
    <property type="term" value="P:proteolysis"/>
    <property type="evidence" value="ECO:0007669"/>
    <property type="project" value="UniProtKB-KW"/>
</dbReference>
<keyword evidence="2" id="KW-0645">Protease</keyword>
<dbReference type="PANTHER" id="PTHR47966:SF65">
    <property type="entry name" value="ASPARTIC-TYPE ENDOPEPTIDASE"/>
    <property type="match status" value="1"/>
</dbReference>
<evidence type="ECO:0000313" key="10">
    <source>
        <dbReference type="Proteomes" id="UP000567885"/>
    </source>
</evidence>
<comment type="caution">
    <text evidence="9">The sequence shown here is derived from an EMBL/GenBank/DDBJ whole genome shotgun (WGS) entry which is preliminary data.</text>
</comment>
<gene>
    <name evidence="9" type="ORF">FHETE_4530</name>
</gene>
<keyword evidence="5" id="KW-0378">Hydrolase</keyword>
<feature type="signal peptide" evidence="7">
    <location>
        <begin position="1"/>
        <end position="16"/>
    </location>
</feature>
<comment type="similarity">
    <text evidence="1">Belongs to the peptidase A1 family.</text>
</comment>
<evidence type="ECO:0000259" key="8">
    <source>
        <dbReference type="PROSITE" id="PS51767"/>
    </source>
</evidence>
<dbReference type="PROSITE" id="PS51767">
    <property type="entry name" value="PEPTIDASE_A1"/>
    <property type="match status" value="1"/>
</dbReference>
<evidence type="ECO:0000256" key="4">
    <source>
        <dbReference type="ARBA" id="ARBA00022750"/>
    </source>
</evidence>
<dbReference type="PANTHER" id="PTHR47966">
    <property type="entry name" value="BETA-SITE APP-CLEAVING ENZYME, ISOFORM A-RELATED"/>
    <property type="match status" value="1"/>
</dbReference>
<evidence type="ECO:0000256" key="7">
    <source>
        <dbReference type="SAM" id="SignalP"/>
    </source>
</evidence>
<evidence type="ECO:0000256" key="6">
    <source>
        <dbReference type="PIRSR" id="PIRSR601461-1"/>
    </source>
</evidence>
<feature type="active site" evidence="6">
    <location>
        <position position="71"/>
    </location>
</feature>
<dbReference type="Pfam" id="PF00026">
    <property type="entry name" value="Asp"/>
    <property type="match status" value="1"/>
</dbReference>
<keyword evidence="4" id="KW-0064">Aspartyl protease</keyword>
<dbReference type="InterPro" id="IPR033121">
    <property type="entry name" value="PEPTIDASE_A1"/>
</dbReference>
<accession>A0A8H5WUC5</accession>
<dbReference type="SUPFAM" id="SSF50630">
    <property type="entry name" value="Acid proteases"/>
    <property type="match status" value="1"/>
</dbReference>
<evidence type="ECO:0000256" key="3">
    <source>
        <dbReference type="ARBA" id="ARBA00022729"/>
    </source>
</evidence>
<protein>
    <submittedName>
        <fullName evidence="9">SAP3-like protein</fullName>
    </submittedName>
</protein>
<dbReference type="GO" id="GO:0004190">
    <property type="term" value="F:aspartic-type endopeptidase activity"/>
    <property type="evidence" value="ECO:0007669"/>
    <property type="project" value="UniProtKB-KW"/>
</dbReference>
<sequence>MHTFALLASLAVGASAGTISAPFVKQKLSLDSSVHKRDTLTLTALNNITGGGYYSEFEIGTPGQKISFHLDTGSSDTWVNSVDTDLCNSERLQESTGPCLATYNPDKSSTYKLVGQDEFDISYLDTRQITGDYFNDTVTIDGKSVKKQQLGLAVKSLSATGIMGLGFSTGVAGNKTYPAIVENMESQGLIERAVYSLWLNDLDSEEGTILFGGIDTQKFVGKLATLPLLPLSKDRNITAFAISLKSLGVTMPSGENNLKLDDFRNDTLTIVDSGSTACQMPDSQVEEIYKAFDVVSIKEVPTPFVNCAYGKSKGKGITFDFKFDGKTIAVPMKEMVINAFEEQQDVFKDPLVASLFKDWDGVCMFGISPISKYGVSSGTLTLLGDTFLRSAYVVYDLTNEQLGIAAANHRSNNSDIVELKKGDTKLPNVSGVEKASTFDDDDDDNAAGHLSPAFMVTFFMVAGVALTLW</sequence>
<dbReference type="InterPro" id="IPR001461">
    <property type="entry name" value="Aspartic_peptidase_A1"/>
</dbReference>
<dbReference type="Gene3D" id="2.40.70.10">
    <property type="entry name" value="Acid Proteases"/>
    <property type="match status" value="2"/>
</dbReference>
<evidence type="ECO:0000256" key="2">
    <source>
        <dbReference type="ARBA" id="ARBA00022670"/>
    </source>
</evidence>